<dbReference type="RefSeq" id="XP_003677213.1">
    <property type="nucleotide sequence ID" value="XM_003677165.1"/>
</dbReference>
<feature type="region of interest" description="Disordered" evidence="8">
    <location>
        <begin position="120"/>
        <end position="143"/>
    </location>
</feature>
<evidence type="ECO:0000313" key="11">
    <source>
        <dbReference type="Proteomes" id="UP000001640"/>
    </source>
</evidence>
<dbReference type="EMBL" id="HE576757">
    <property type="protein sequence ID" value="CCC70860.1"/>
    <property type="molecule type" value="Genomic_DNA"/>
</dbReference>
<dbReference type="KEGG" id="ncs:NCAS_0F03760"/>
<evidence type="ECO:0000256" key="2">
    <source>
        <dbReference type="ARBA" id="ARBA00004123"/>
    </source>
</evidence>
<name>G0VH87_NAUCA</name>
<dbReference type="GO" id="GO:0006338">
    <property type="term" value="P:chromatin remodeling"/>
    <property type="evidence" value="ECO:0007669"/>
    <property type="project" value="EnsemblFungi"/>
</dbReference>
<dbReference type="GO" id="GO:0005634">
    <property type="term" value="C:nucleus"/>
    <property type="evidence" value="ECO:0007669"/>
    <property type="project" value="UniProtKB-SubCell"/>
</dbReference>
<evidence type="ECO:0000256" key="4">
    <source>
        <dbReference type="ARBA" id="ARBA00018732"/>
    </source>
</evidence>
<dbReference type="AlphaFoldDB" id="G0VH87"/>
<feature type="compositionally biased region" description="Basic and acidic residues" evidence="8">
    <location>
        <begin position="45"/>
        <end position="55"/>
    </location>
</feature>
<dbReference type="InParanoid" id="G0VH87"/>
<comment type="similarity">
    <text evidence="3">Belongs to the CHZ1 family.</text>
</comment>
<evidence type="ECO:0000256" key="7">
    <source>
        <dbReference type="ARBA" id="ARBA00023242"/>
    </source>
</evidence>
<feature type="compositionally biased region" description="Acidic residues" evidence="8">
    <location>
        <begin position="60"/>
        <end position="73"/>
    </location>
</feature>
<dbReference type="STRING" id="1064592.G0VH87"/>
<comment type="function">
    <text evidence="1">Forms a chaperone-bound H2A.Z-H2B complex that acts as a source for SWR1 complex-dependent H2A to H2A.Z histone replacement in chromatin.</text>
</comment>
<dbReference type="eggNOG" id="ENOG502SCUM">
    <property type="taxonomic scope" value="Eukaryota"/>
</dbReference>
<dbReference type="OrthoDB" id="4174291at2759"/>
<feature type="region of interest" description="Disordered" evidence="8">
    <location>
        <begin position="1"/>
        <end position="95"/>
    </location>
</feature>
<evidence type="ECO:0000256" key="8">
    <source>
        <dbReference type="SAM" id="MobiDB-lite"/>
    </source>
</evidence>
<keyword evidence="6" id="KW-0143">Chaperone</keyword>
<feature type="compositionally biased region" description="Acidic residues" evidence="8">
    <location>
        <begin position="128"/>
        <end position="143"/>
    </location>
</feature>
<feature type="domain" description="Histone chaperone" evidence="9">
    <location>
        <begin position="84"/>
        <end position="121"/>
    </location>
</feature>
<comment type="subcellular location">
    <subcellularLocation>
        <location evidence="2">Nucleus</location>
    </subcellularLocation>
</comment>
<feature type="compositionally biased region" description="Basic residues" evidence="8">
    <location>
        <begin position="27"/>
        <end position="37"/>
    </location>
</feature>
<proteinExistence type="inferred from homology"/>
<dbReference type="GeneID" id="96904506"/>
<accession>G0VH87</accession>
<reference evidence="10 11" key="1">
    <citation type="journal article" date="2011" name="Proc. Natl. Acad. Sci. U.S.A.">
        <title>Evolutionary erosion of yeast sex chromosomes by mating-type switching accidents.</title>
        <authorList>
            <person name="Gordon J.L."/>
            <person name="Armisen D."/>
            <person name="Proux-Wera E."/>
            <person name="Oheigeartaigh S.S."/>
            <person name="Byrne K.P."/>
            <person name="Wolfe K.H."/>
        </authorList>
    </citation>
    <scope>NUCLEOTIDE SEQUENCE [LARGE SCALE GENOMIC DNA]</scope>
    <source>
        <strain evidence="11">ATCC 76901 / BCRC 22586 / CBS 4309 / NBRC 1992 / NRRL Y-12630</strain>
    </source>
</reference>
<dbReference type="SMART" id="SM01082">
    <property type="entry name" value="CHZ"/>
    <property type="match status" value="1"/>
</dbReference>
<organism evidence="10 11">
    <name type="scientific">Naumovozyma castellii</name>
    <name type="common">Yeast</name>
    <name type="synonym">Saccharomyces castellii</name>
    <dbReference type="NCBI Taxonomy" id="27288"/>
    <lineage>
        <taxon>Eukaryota</taxon>
        <taxon>Fungi</taxon>
        <taxon>Dikarya</taxon>
        <taxon>Ascomycota</taxon>
        <taxon>Saccharomycotina</taxon>
        <taxon>Saccharomycetes</taxon>
        <taxon>Saccharomycetales</taxon>
        <taxon>Saccharomycetaceae</taxon>
        <taxon>Naumovozyma</taxon>
    </lineage>
</organism>
<keyword evidence="11" id="KW-1185">Reference proteome</keyword>
<dbReference type="Pfam" id="PF09649">
    <property type="entry name" value="CHZ"/>
    <property type="match status" value="1"/>
</dbReference>
<feature type="compositionally biased region" description="Acidic residues" evidence="8">
    <location>
        <begin position="82"/>
        <end position="92"/>
    </location>
</feature>
<keyword evidence="7" id="KW-0539">Nucleus</keyword>
<dbReference type="InterPro" id="IPR019098">
    <property type="entry name" value="Histone_chaperone_domain_CHZ"/>
</dbReference>
<gene>
    <name evidence="10" type="primary">NCAS0F03760</name>
    <name evidence="10" type="ordered locus">NCAS_0F03760</name>
</gene>
<sequence length="143" mass="16349">MTDQVKEKRPLEEEQNIAKTNDDASKNKKTKTRRRRRNYDDYDAQVDKQEKETKTKGVPGDDDDEESDADDEKLDMLMGKDVDDEEEDDLNEIDTANIITTGRRTRGKVIDFKKTAEKLGTGNQVAGDGDDEEEEEEDAEFKA</sequence>
<dbReference type="GO" id="GO:0042393">
    <property type="term" value="F:histone binding"/>
    <property type="evidence" value="ECO:0007669"/>
    <property type="project" value="EnsemblFungi"/>
</dbReference>
<evidence type="ECO:0000256" key="1">
    <source>
        <dbReference type="ARBA" id="ARBA00002212"/>
    </source>
</evidence>
<protein>
    <recommendedName>
        <fullName evidence="5">Histone H2A.Z-specific chaperone CHZ1</fullName>
    </recommendedName>
    <alternativeName>
        <fullName evidence="4">Histone H2A.Z-specific chaperone chz1</fullName>
    </alternativeName>
</protein>
<evidence type="ECO:0000256" key="6">
    <source>
        <dbReference type="ARBA" id="ARBA00023186"/>
    </source>
</evidence>
<evidence type="ECO:0000313" key="10">
    <source>
        <dbReference type="EMBL" id="CCC70860.1"/>
    </source>
</evidence>
<dbReference type="Proteomes" id="UP000001640">
    <property type="component" value="Chromosome 6"/>
</dbReference>
<dbReference type="OMA" id="RTHYDDE"/>
<feature type="compositionally biased region" description="Basic and acidic residues" evidence="8">
    <location>
        <begin position="1"/>
        <end position="12"/>
    </location>
</feature>
<evidence type="ECO:0000256" key="5">
    <source>
        <dbReference type="ARBA" id="ARBA00019831"/>
    </source>
</evidence>
<dbReference type="HOGENOM" id="CLU_126134_1_0_1"/>
<evidence type="ECO:0000259" key="9">
    <source>
        <dbReference type="SMART" id="SM01082"/>
    </source>
</evidence>
<evidence type="ECO:0000256" key="3">
    <source>
        <dbReference type="ARBA" id="ARBA00008057"/>
    </source>
</evidence>
<reference key="2">
    <citation type="submission" date="2011-08" db="EMBL/GenBank/DDBJ databases">
        <title>Genome sequence of Naumovozyma castellii.</title>
        <authorList>
            <person name="Gordon J.L."/>
            <person name="Armisen D."/>
            <person name="Proux-Wera E."/>
            <person name="OhEigeartaigh S.S."/>
            <person name="Byrne K.P."/>
            <person name="Wolfe K.H."/>
        </authorList>
    </citation>
    <scope>NUCLEOTIDE SEQUENCE</scope>
    <source>
        <strain>Type strain:CBS 4309</strain>
    </source>
</reference>